<organism evidence="2 3">
    <name type="scientific">Nocardia stercoris</name>
    <dbReference type="NCBI Taxonomy" id="2483361"/>
    <lineage>
        <taxon>Bacteria</taxon>
        <taxon>Bacillati</taxon>
        <taxon>Actinomycetota</taxon>
        <taxon>Actinomycetes</taxon>
        <taxon>Mycobacteriales</taxon>
        <taxon>Nocardiaceae</taxon>
        <taxon>Nocardia</taxon>
    </lineage>
</organism>
<evidence type="ECO:0000313" key="2">
    <source>
        <dbReference type="EMBL" id="RMI31889.1"/>
    </source>
</evidence>
<comment type="caution">
    <text evidence="2">The sequence shown here is derived from an EMBL/GenBank/DDBJ whole genome shotgun (WGS) entry which is preliminary data.</text>
</comment>
<gene>
    <name evidence="2" type="ORF">EBN03_17110</name>
</gene>
<evidence type="ECO:0000313" key="3">
    <source>
        <dbReference type="Proteomes" id="UP000279275"/>
    </source>
</evidence>
<feature type="domain" description="SnoaL-like" evidence="1">
    <location>
        <begin position="14"/>
        <end position="107"/>
    </location>
</feature>
<reference evidence="2 3" key="1">
    <citation type="submission" date="2018-10" db="EMBL/GenBank/DDBJ databases">
        <title>Isolation from cow dung.</title>
        <authorList>
            <person name="Ling L."/>
        </authorList>
    </citation>
    <scope>NUCLEOTIDE SEQUENCE [LARGE SCALE GENOMIC DNA]</scope>
    <source>
        <strain evidence="2 3">NEAU-LL90</strain>
    </source>
</reference>
<dbReference type="Proteomes" id="UP000279275">
    <property type="component" value="Unassembled WGS sequence"/>
</dbReference>
<dbReference type="Pfam" id="PF12680">
    <property type="entry name" value="SnoaL_2"/>
    <property type="match status" value="1"/>
</dbReference>
<accession>A0A3M2L2E2</accession>
<dbReference type="SUPFAM" id="SSF54427">
    <property type="entry name" value="NTF2-like"/>
    <property type="match status" value="1"/>
</dbReference>
<dbReference type="Gene3D" id="3.10.450.50">
    <property type="match status" value="1"/>
</dbReference>
<name>A0A3M2L2E2_9NOCA</name>
<dbReference type="InterPro" id="IPR037401">
    <property type="entry name" value="SnoaL-like"/>
</dbReference>
<dbReference type="EMBL" id="RFFH01000006">
    <property type="protein sequence ID" value="RMI31889.1"/>
    <property type="molecule type" value="Genomic_DNA"/>
</dbReference>
<evidence type="ECO:0000259" key="1">
    <source>
        <dbReference type="Pfam" id="PF12680"/>
    </source>
</evidence>
<dbReference type="RefSeq" id="WP_122189019.1">
    <property type="nucleotide sequence ID" value="NZ_RFFH01000006.1"/>
</dbReference>
<protein>
    <recommendedName>
        <fullName evidence="1">SnoaL-like domain-containing protein</fullName>
    </recommendedName>
</protein>
<keyword evidence="3" id="KW-1185">Reference proteome</keyword>
<proteinExistence type="predicted"/>
<dbReference type="AlphaFoldDB" id="A0A3M2L2E2"/>
<dbReference type="InterPro" id="IPR032710">
    <property type="entry name" value="NTF2-like_dom_sf"/>
</dbReference>
<sequence>MPLDSTAAALLEAVQASPRAVAAHDRAAWVGLFHDGAEVSDPVGARAHIGRDAIERFYDTFIAPNTIEFTVEHDIVSAPVVVRDLTIRTTMSTGAAVVVPMHLRYDLVEVDGTHRIERLAAHWELGPMILKLMGTGVRGLGAGTKLGGLLIKNQGLSGTAGMMRGLSGVGKRGKAAVEELFTAVAAADLDRVIRLATRGAALELAGTRVTAEEFTNRARTLQWNKLIAAGHVVSASIELDGRPGVAFIEFATGTTQITSIQVFVQS</sequence>
<dbReference type="OrthoDB" id="5735022at2"/>